<evidence type="ECO:0000256" key="1">
    <source>
        <dbReference type="SAM" id="MobiDB-lite"/>
    </source>
</evidence>
<keyword evidence="2" id="KW-1133">Transmembrane helix</keyword>
<dbReference type="NCBIfam" id="NF040681">
    <property type="entry name" value="GPS-CTERM"/>
    <property type="match status" value="1"/>
</dbReference>
<keyword evidence="2" id="KW-0812">Transmembrane</keyword>
<sequence length="362" mass="36775">MNPRTYVTPVRTEAAPVSRTRAARVRGASSTPAPSARAARVRYASSTPAPAPSARAAQARYASSAQAPAPSARAAQARYASSTPAPAPSARAAQVRYASSAQAQAQAPAPAPSARAAQARRADAASVVRTRARFAWCGRAARLPLSAVALVLPLLALFAMLGAGQAQAADGYRYWSFWQRGGDGGGWSYAAQGPSSARPGDGDMIGFRFAVSEDSDDATRPRGMADFAAVCANTPATDGTKRVAVVIDFGTATDAPDRRTPPAPRAECSRVGEDASAGEALAAVAKPLRYNSAALLCAISGYPETGCGDKVSTSVDAHAAPKGDGGKADNGGSGPSAGLIGGLTAVVLLGAAAVWQARRRRV</sequence>
<keyword evidence="4" id="KW-1185">Reference proteome</keyword>
<protein>
    <recommendedName>
        <fullName evidence="5">Secreted protein</fullName>
    </recommendedName>
</protein>
<name>A0ABP4HES6_9ACTN</name>
<dbReference type="Proteomes" id="UP001500282">
    <property type="component" value="Unassembled WGS sequence"/>
</dbReference>
<comment type="caution">
    <text evidence="3">The sequence shown here is derived from an EMBL/GenBank/DDBJ whole genome shotgun (WGS) entry which is preliminary data.</text>
</comment>
<feature type="compositionally biased region" description="Low complexity" evidence="1">
    <location>
        <begin position="28"/>
        <end position="117"/>
    </location>
</feature>
<evidence type="ECO:0000313" key="4">
    <source>
        <dbReference type="Proteomes" id="UP001500282"/>
    </source>
</evidence>
<dbReference type="InterPro" id="IPR047703">
    <property type="entry name" value="SCO2322-like"/>
</dbReference>
<organism evidence="3 4">
    <name type="scientific">Streptomyces javensis</name>
    <dbReference type="NCBI Taxonomy" id="114698"/>
    <lineage>
        <taxon>Bacteria</taxon>
        <taxon>Bacillati</taxon>
        <taxon>Actinomycetota</taxon>
        <taxon>Actinomycetes</taxon>
        <taxon>Kitasatosporales</taxon>
        <taxon>Streptomycetaceae</taxon>
        <taxon>Streptomyces</taxon>
        <taxon>Streptomyces violaceusniger group</taxon>
    </lineage>
</organism>
<proteinExistence type="predicted"/>
<reference evidence="4" key="1">
    <citation type="journal article" date="2019" name="Int. J. Syst. Evol. Microbiol.">
        <title>The Global Catalogue of Microorganisms (GCM) 10K type strain sequencing project: providing services to taxonomists for standard genome sequencing and annotation.</title>
        <authorList>
            <consortium name="The Broad Institute Genomics Platform"/>
            <consortium name="The Broad Institute Genome Sequencing Center for Infectious Disease"/>
            <person name="Wu L."/>
            <person name="Ma J."/>
        </authorList>
    </citation>
    <scope>NUCLEOTIDE SEQUENCE [LARGE SCALE GENOMIC DNA]</scope>
    <source>
        <strain evidence="4">JCM 11448</strain>
    </source>
</reference>
<feature type="region of interest" description="Disordered" evidence="1">
    <location>
        <begin position="1"/>
        <end position="117"/>
    </location>
</feature>
<feature type="transmembrane region" description="Helical" evidence="2">
    <location>
        <begin position="337"/>
        <end position="355"/>
    </location>
</feature>
<evidence type="ECO:0000256" key="2">
    <source>
        <dbReference type="SAM" id="Phobius"/>
    </source>
</evidence>
<gene>
    <name evidence="3" type="ORF">GCM10009579_17220</name>
</gene>
<accession>A0ABP4HES6</accession>
<dbReference type="InterPro" id="IPR047704">
    <property type="entry name" value="GPS-CTERM"/>
</dbReference>
<dbReference type="EMBL" id="BAAAIH010000006">
    <property type="protein sequence ID" value="GAA1259695.1"/>
    <property type="molecule type" value="Genomic_DNA"/>
</dbReference>
<dbReference type="NCBIfam" id="NF040672">
    <property type="entry name" value="SCO2322_fam"/>
    <property type="match status" value="1"/>
</dbReference>
<feature type="transmembrane region" description="Helical" evidence="2">
    <location>
        <begin position="143"/>
        <end position="163"/>
    </location>
</feature>
<evidence type="ECO:0000313" key="3">
    <source>
        <dbReference type="EMBL" id="GAA1259695.1"/>
    </source>
</evidence>
<evidence type="ECO:0008006" key="5">
    <source>
        <dbReference type="Google" id="ProtNLM"/>
    </source>
</evidence>
<keyword evidence="2" id="KW-0472">Membrane</keyword>